<keyword evidence="4" id="KW-0378">Hydrolase</keyword>
<keyword evidence="2" id="KW-0119">Carbohydrate metabolism</keyword>
<gene>
    <name evidence="4" type="ORF">Q4481_14295</name>
</gene>
<feature type="compositionally biased region" description="Basic and acidic residues" evidence="3">
    <location>
        <begin position="128"/>
        <end position="142"/>
    </location>
</feature>
<dbReference type="InterPro" id="IPR050282">
    <property type="entry name" value="Cycloisomerase_2"/>
</dbReference>
<dbReference type="PANTHER" id="PTHR30344:SF1">
    <property type="entry name" value="6-PHOSPHOGLUCONOLACTONASE"/>
    <property type="match status" value="1"/>
</dbReference>
<comment type="caution">
    <text evidence="4">The sequence shown here is derived from an EMBL/GenBank/DDBJ whole genome shotgun (WGS) entry which is preliminary data.</text>
</comment>
<dbReference type="Pfam" id="PF10282">
    <property type="entry name" value="Lactonase"/>
    <property type="match status" value="1"/>
</dbReference>
<accession>A0ABT8YN26</accession>
<proteinExistence type="inferred from homology"/>
<keyword evidence="2" id="KW-0313">Glucose metabolism</keyword>
<dbReference type="EMBL" id="JAUOZU010000009">
    <property type="protein sequence ID" value="MDO6965135.1"/>
    <property type="molecule type" value="Genomic_DNA"/>
</dbReference>
<comment type="similarity">
    <text evidence="1">Belongs to the cycloisomerase 2 family.</text>
</comment>
<dbReference type="PANTHER" id="PTHR30344">
    <property type="entry name" value="6-PHOSPHOGLUCONOLACTONASE-RELATED"/>
    <property type="match status" value="1"/>
</dbReference>
<evidence type="ECO:0000256" key="2">
    <source>
        <dbReference type="ARBA" id="ARBA00022526"/>
    </source>
</evidence>
<evidence type="ECO:0000256" key="1">
    <source>
        <dbReference type="ARBA" id="ARBA00005564"/>
    </source>
</evidence>
<dbReference type="SUPFAM" id="SSF51004">
    <property type="entry name" value="C-terminal (heme d1) domain of cytochrome cd1-nitrite reductase"/>
    <property type="match status" value="1"/>
</dbReference>
<dbReference type="EC" id="3.1.1.-" evidence="4"/>
<dbReference type="GO" id="GO:0016787">
    <property type="term" value="F:hydrolase activity"/>
    <property type="evidence" value="ECO:0007669"/>
    <property type="project" value="UniProtKB-KW"/>
</dbReference>
<reference evidence="4" key="2">
    <citation type="submission" date="2023-07" db="EMBL/GenBank/DDBJ databases">
        <authorList>
            <person name="Shen H."/>
        </authorList>
    </citation>
    <scope>NUCLEOTIDE SEQUENCE</scope>
    <source>
        <strain evidence="4">TNR-22</strain>
    </source>
</reference>
<evidence type="ECO:0000256" key="3">
    <source>
        <dbReference type="SAM" id="MobiDB-lite"/>
    </source>
</evidence>
<organism evidence="4 5">
    <name type="scientific">Rhizobium alvei</name>
    <dbReference type="NCBI Taxonomy" id="1132659"/>
    <lineage>
        <taxon>Bacteria</taxon>
        <taxon>Pseudomonadati</taxon>
        <taxon>Pseudomonadota</taxon>
        <taxon>Alphaproteobacteria</taxon>
        <taxon>Hyphomicrobiales</taxon>
        <taxon>Rhizobiaceae</taxon>
        <taxon>Rhizobium/Agrobacterium group</taxon>
        <taxon>Rhizobium</taxon>
    </lineage>
</organism>
<sequence length="351" mass="37676">MKLAVIESAKNSKSFQIAQYRIESDGSLAKMATLPTVAAASFVVFGERNARLYIASETSGRPGTVTTIDPEAGRIVEPVLETAGEASVHLALDRSQSFLAVANYLGDGSRDQSALALLSLGAQGALQRREQGLEHRGSGPDRKRQRGPHCHGVAFSPDNRLLAAADLGIDRVLLYRFDRMNARLEAASEIEMPPGSGPRHIAFHPTGNRLYVTCELSAELAVIDYDPTTGAGRQVGRIEAEPQAYDGRNYPSGLVVSPDGRFLYVANRGPDQIAQFALSPTDGWPHPVGSVPSGGGYPRSIKLDPSGRLLAVAHQRSGGLRLFSRDFATGHLTLIENARFEGAKAMDMAFL</sequence>
<keyword evidence="5" id="KW-1185">Reference proteome</keyword>
<dbReference type="Proteomes" id="UP001174932">
    <property type="component" value="Unassembled WGS sequence"/>
</dbReference>
<dbReference type="InterPro" id="IPR011048">
    <property type="entry name" value="Haem_d1_sf"/>
</dbReference>
<dbReference type="RefSeq" id="WP_304377068.1">
    <property type="nucleotide sequence ID" value="NZ_JAUOZU010000009.1"/>
</dbReference>
<name>A0ABT8YN26_9HYPH</name>
<evidence type="ECO:0000313" key="4">
    <source>
        <dbReference type="EMBL" id="MDO6965135.1"/>
    </source>
</evidence>
<dbReference type="Gene3D" id="2.130.10.10">
    <property type="entry name" value="YVTN repeat-like/Quinoprotein amine dehydrogenase"/>
    <property type="match status" value="1"/>
</dbReference>
<feature type="region of interest" description="Disordered" evidence="3">
    <location>
        <begin position="128"/>
        <end position="148"/>
    </location>
</feature>
<dbReference type="InterPro" id="IPR019405">
    <property type="entry name" value="Lactonase_7-beta_prop"/>
</dbReference>
<evidence type="ECO:0000313" key="5">
    <source>
        <dbReference type="Proteomes" id="UP001174932"/>
    </source>
</evidence>
<reference evidence="4" key="1">
    <citation type="journal article" date="2015" name="Int. J. Syst. Evol. Microbiol.">
        <title>Rhizobium alvei sp. nov., isolated from a freshwater river.</title>
        <authorList>
            <person name="Sheu S.Y."/>
            <person name="Huang H.W."/>
            <person name="Young C.C."/>
            <person name="Chen W.M."/>
        </authorList>
    </citation>
    <scope>NUCLEOTIDE SEQUENCE</scope>
    <source>
        <strain evidence="4">TNR-22</strain>
    </source>
</reference>
<protein>
    <submittedName>
        <fullName evidence="4">Lactonase family protein</fullName>
        <ecNumber evidence="4">3.1.1.-</ecNumber>
    </submittedName>
</protein>
<dbReference type="InterPro" id="IPR015943">
    <property type="entry name" value="WD40/YVTN_repeat-like_dom_sf"/>
</dbReference>